<organism evidence="1 2">
    <name type="scientific">Paraburkholderia diazotrophica</name>
    <dbReference type="NCBI Taxonomy" id="667676"/>
    <lineage>
        <taxon>Bacteria</taxon>
        <taxon>Pseudomonadati</taxon>
        <taxon>Pseudomonadota</taxon>
        <taxon>Betaproteobacteria</taxon>
        <taxon>Burkholderiales</taxon>
        <taxon>Burkholderiaceae</taxon>
        <taxon>Paraburkholderia</taxon>
    </lineage>
</organism>
<dbReference type="Pfam" id="PF03864">
    <property type="entry name" value="Phage_cap_E"/>
    <property type="match status" value="1"/>
</dbReference>
<evidence type="ECO:0000313" key="1">
    <source>
        <dbReference type="EMBL" id="SEI42451.1"/>
    </source>
</evidence>
<dbReference type="STRING" id="667676.SAMN05192539_1001314"/>
<sequence length="354" mass="39828">MAGEIIDIFNGDAFSALTLTQGVQRNPYQPSALGQLNIFDPNPIRTTAVSVEERTGTLKLIGFSERGTEGTQRTTEKRKMRYFDVPRLMHDDTIHTYEIQNIREFPEGPTGQIVTVPMQLEREVARRLAGPTGLLASVEYTKEYLRLAAVQGMVLDPKDGSVLYNWFDEFQITQATEVAFNLAAGTANSLRPIINGVKRYMARKAQGAFTNQTKIMALCGDVFYDQFSNHPDVIRTFLNWEGAKDIRNDAFGDAFSSFDFDGVTWVNYRGSDDNSTVKIADDKVKFFPVNAPGIFQEVLAPGESAEFINQPGAPVYVLPIIDRDRRMWWKMEVYSYPLYLCTRPEVLVGGRSEA</sequence>
<dbReference type="OrthoDB" id="6388191at2"/>
<reference evidence="2" key="1">
    <citation type="submission" date="2016-10" db="EMBL/GenBank/DDBJ databases">
        <authorList>
            <person name="Varghese N."/>
            <person name="Submissions S."/>
        </authorList>
    </citation>
    <scope>NUCLEOTIDE SEQUENCE [LARGE SCALE GENOMIC DNA]</scope>
    <source>
        <strain evidence="2">LMG 26031</strain>
    </source>
</reference>
<name>A0A1H6QFE7_9BURK</name>
<dbReference type="AlphaFoldDB" id="A0A1H6QFE7"/>
<dbReference type="InterPro" id="IPR005564">
    <property type="entry name" value="Major_capsid_GpE"/>
</dbReference>
<dbReference type="EMBL" id="FNYE01000001">
    <property type="protein sequence ID" value="SEI42451.1"/>
    <property type="molecule type" value="Genomic_DNA"/>
</dbReference>
<gene>
    <name evidence="1" type="ORF">SAMN05192539_1001314</name>
</gene>
<evidence type="ECO:0000313" key="2">
    <source>
        <dbReference type="Proteomes" id="UP000198866"/>
    </source>
</evidence>
<proteinExistence type="predicted"/>
<dbReference type="Proteomes" id="UP000198866">
    <property type="component" value="Unassembled WGS sequence"/>
</dbReference>
<dbReference type="RefSeq" id="WP_090861965.1">
    <property type="nucleotide sequence ID" value="NZ_FNYE01000001.1"/>
</dbReference>
<keyword evidence="2" id="KW-1185">Reference proteome</keyword>
<protein>
    <submittedName>
        <fullName evidence="1">Phage major capsid protein E</fullName>
    </submittedName>
</protein>
<accession>A0A1H6QFE7</accession>